<gene>
    <name evidence="1" type="ORF">SLEP1_g59094</name>
</gene>
<name>A0AAV5MRD8_9ROSI</name>
<dbReference type="EMBL" id="BPVZ01000735">
    <property type="protein sequence ID" value="GKV52516.1"/>
    <property type="molecule type" value="Genomic_DNA"/>
</dbReference>
<comment type="caution">
    <text evidence="1">The sequence shown here is derived from an EMBL/GenBank/DDBJ whole genome shotgun (WGS) entry which is preliminary data.</text>
</comment>
<evidence type="ECO:0000313" key="2">
    <source>
        <dbReference type="Proteomes" id="UP001054252"/>
    </source>
</evidence>
<protein>
    <submittedName>
        <fullName evidence="1">Uncharacterized protein</fullName>
    </submittedName>
</protein>
<sequence length="66" mass="7209">MDSLMAPYRLPSLFARFNTRFGNSAADFMAALGHNFTTGIILFKDPPVGISMIMHGNCVAASFLRV</sequence>
<dbReference type="AlphaFoldDB" id="A0AAV5MRD8"/>
<keyword evidence="2" id="KW-1185">Reference proteome</keyword>
<accession>A0AAV5MRD8</accession>
<reference evidence="1 2" key="1">
    <citation type="journal article" date="2021" name="Commun. Biol.">
        <title>The genome of Shorea leprosula (Dipterocarpaceae) highlights the ecological relevance of drought in aseasonal tropical rainforests.</title>
        <authorList>
            <person name="Ng K.K.S."/>
            <person name="Kobayashi M.J."/>
            <person name="Fawcett J.A."/>
            <person name="Hatakeyama M."/>
            <person name="Paape T."/>
            <person name="Ng C.H."/>
            <person name="Ang C.C."/>
            <person name="Tnah L.H."/>
            <person name="Lee C.T."/>
            <person name="Nishiyama T."/>
            <person name="Sese J."/>
            <person name="O'Brien M.J."/>
            <person name="Copetti D."/>
            <person name="Mohd Noor M.I."/>
            <person name="Ong R.C."/>
            <person name="Putra M."/>
            <person name="Sireger I.Z."/>
            <person name="Indrioko S."/>
            <person name="Kosugi Y."/>
            <person name="Izuno A."/>
            <person name="Isagi Y."/>
            <person name="Lee S.L."/>
            <person name="Shimizu K.K."/>
        </authorList>
    </citation>
    <scope>NUCLEOTIDE SEQUENCE [LARGE SCALE GENOMIC DNA]</scope>
    <source>
        <strain evidence="1">214</strain>
    </source>
</reference>
<dbReference type="Proteomes" id="UP001054252">
    <property type="component" value="Unassembled WGS sequence"/>
</dbReference>
<organism evidence="1 2">
    <name type="scientific">Rubroshorea leprosula</name>
    <dbReference type="NCBI Taxonomy" id="152421"/>
    <lineage>
        <taxon>Eukaryota</taxon>
        <taxon>Viridiplantae</taxon>
        <taxon>Streptophyta</taxon>
        <taxon>Embryophyta</taxon>
        <taxon>Tracheophyta</taxon>
        <taxon>Spermatophyta</taxon>
        <taxon>Magnoliopsida</taxon>
        <taxon>eudicotyledons</taxon>
        <taxon>Gunneridae</taxon>
        <taxon>Pentapetalae</taxon>
        <taxon>rosids</taxon>
        <taxon>malvids</taxon>
        <taxon>Malvales</taxon>
        <taxon>Dipterocarpaceae</taxon>
        <taxon>Rubroshorea</taxon>
    </lineage>
</organism>
<evidence type="ECO:0000313" key="1">
    <source>
        <dbReference type="EMBL" id="GKV52516.1"/>
    </source>
</evidence>
<proteinExistence type="predicted"/>